<comment type="caution">
    <text evidence="7">The sequence shown here is derived from an EMBL/GenBank/DDBJ whole genome shotgun (WGS) entry which is preliminary data.</text>
</comment>
<evidence type="ECO:0000256" key="1">
    <source>
        <dbReference type="ARBA" id="ARBA00010088"/>
    </source>
</evidence>
<protein>
    <submittedName>
        <fullName evidence="7">Pimeloyl-ACP methyl ester carboxylesterase</fullName>
    </submittedName>
</protein>
<dbReference type="EMBL" id="JAGIOO010000001">
    <property type="protein sequence ID" value="MBP2479539.1"/>
    <property type="molecule type" value="Genomic_DNA"/>
</dbReference>
<proteinExistence type="inferred from homology"/>
<accession>A0ABS5ASJ8</accession>
<feature type="domain" description="AB hydrolase-1" evidence="5">
    <location>
        <begin position="84"/>
        <end position="269"/>
    </location>
</feature>
<evidence type="ECO:0000256" key="4">
    <source>
        <dbReference type="SAM" id="SignalP"/>
    </source>
</evidence>
<sequence length="464" mass="50673">MRSTIMAFLAAAQVATAPAALAADQTTVDWKMCRDVAKDWSPEDDRTECTMVTVPMDYARPDGRALRIAVSRIKATDPGRRRGVIVFNPGGPGQAGIEQPGRISESEAAGLGREHDLIGFDPRGVQYSEDVACPREPGDTEEPPPGLSEEDKARFVFERDAKVNRRCAALDPAFVRSLTTDNIARDVDRIRIALGEPKIGFYGVSWGTALGASYRSLFDRHVDRMLLDSVMTPTLDMSTMDDGQVAAGERSVHDFADWLAARDAEYRFGTTQEAVLAALIELRHKHGDEAVQHLAGPRAHWPRAARALAALRDGGQAARAGSFGWETTPNGGNTFQQTAVLCNSATGARDFETIYRKRQDRVARNTITGFPGIWDGRCAGWEPAVRPWEFQAGNSPLQLVGHRYEPVTPPEWTELMRRRIGGTVLTVEDDHHGSLSSIPCAEKAVAFFRTGEPATGSCPGAWTS</sequence>
<dbReference type="PANTHER" id="PTHR43248:SF29">
    <property type="entry name" value="TRIPEPTIDYL AMINOPEPTIDASE"/>
    <property type="match status" value="1"/>
</dbReference>
<feature type="domain" description="Peptidase S33 tripeptidyl aminopeptidase-like C-terminal" evidence="6">
    <location>
        <begin position="378"/>
        <end position="453"/>
    </location>
</feature>
<dbReference type="InterPro" id="IPR000073">
    <property type="entry name" value="AB_hydrolase_1"/>
</dbReference>
<keyword evidence="8" id="KW-1185">Reference proteome</keyword>
<reference evidence="7 8" key="1">
    <citation type="submission" date="2021-03" db="EMBL/GenBank/DDBJ databases">
        <title>Sequencing the genomes of 1000 actinobacteria strains.</title>
        <authorList>
            <person name="Klenk H.-P."/>
        </authorList>
    </citation>
    <scope>NUCLEOTIDE SEQUENCE [LARGE SCALE GENOMIC DNA]</scope>
    <source>
        <strain evidence="7 8">DSM 44580</strain>
    </source>
</reference>
<dbReference type="InterPro" id="IPR013595">
    <property type="entry name" value="Pept_S33_TAP-like_C"/>
</dbReference>
<dbReference type="SUPFAM" id="SSF53474">
    <property type="entry name" value="alpha/beta-Hydrolases"/>
    <property type="match status" value="1"/>
</dbReference>
<dbReference type="RefSeq" id="WP_086789015.1">
    <property type="nucleotide sequence ID" value="NZ_JAGIOO010000001.1"/>
</dbReference>
<evidence type="ECO:0000259" key="6">
    <source>
        <dbReference type="Pfam" id="PF08386"/>
    </source>
</evidence>
<name>A0ABS5ASJ8_9PSEU</name>
<dbReference type="Pfam" id="PF08386">
    <property type="entry name" value="Abhydrolase_4"/>
    <property type="match status" value="1"/>
</dbReference>
<dbReference type="Pfam" id="PF00561">
    <property type="entry name" value="Abhydrolase_1"/>
    <property type="match status" value="1"/>
</dbReference>
<evidence type="ECO:0000313" key="7">
    <source>
        <dbReference type="EMBL" id="MBP2479539.1"/>
    </source>
</evidence>
<dbReference type="PANTHER" id="PTHR43248">
    <property type="entry name" value="2-SUCCINYL-6-HYDROXY-2,4-CYCLOHEXADIENE-1-CARBOXYLATE SYNTHASE"/>
    <property type="match status" value="1"/>
</dbReference>
<evidence type="ECO:0000256" key="3">
    <source>
        <dbReference type="ARBA" id="ARBA00022801"/>
    </source>
</evidence>
<dbReference type="InterPro" id="IPR051601">
    <property type="entry name" value="Serine_prot/Carboxylest_S33"/>
</dbReference>
<comment type="similarity">
    <text evidence="1">Belongs to the peptidase S33 family.</text>
</comment>
<keyword evidence="2 4" id="KW-0732">Signal</keyword>
<organism evidence="7 8">
    <name type="scientific">Crossiella equi</name>
    <dbReference type="NCBI Taxonomy" id="130796"/>
    <lineage>
        <taxon>Bacteria</taxon>
        <taxon>Bacillati</taxon>
        <taxon>Actinomycetota</taxon>
        <taxon>Actinomycetes</taxon>
        <taxon>Pseudonocardiales</taxon>
        <taxon>Pseudonocardiaceae</taxon>
        <taxon>Crossiella</taxon>
    </lineage>
</organism>
<evidence type="ECO:0000313" key="8">
    <source>
        <dbReference type="Proteomes" id="UP001519363"/>
    </source>
</evidence>
<gene>
    <name evidence="7" type="ORF">JOF53_008411</name>
</gene>
<evidence type="ECO:0000259" key="5">
    <source>
        <dbReference type="Pfam" id="PF00561"/>
    </source>
</evidence>
<dbReference type="Proteomes" id="UP001519363">
    <property type="component" value="Unassembled WGS sequence"/>
</dbReference>
<dbReference type="InterPro" id="IPR029058">
    <property type="entry name" value="AB_hydrolase_fold"/>
</dbReference>
<feature type="signal peptide" evidence="4">
    <location>
        <begin position="1"/>
        <end position="22"/>
    </location>
</feature>
<keyword evidence="3" id="KW-0378">Hydrolase</keyword>
<evidence type="ECO:0000256" key="2">
    <source>
        <dbReference type="ARBA" id="ARBA00022729"/>
    </source>
</evidence>
<dbReference type="Gene3D" id="3.40.50.1820">
    <property type="entry name" value="alpha/beta hydrolase"/>
    <property type="match status" value="1"/>
</dbReference>
<feature type="chain" id="PRO_5046937532" evidence="4">
    <location>
        <begin position="23"/>
        <end position="464"/>
    </location>
</feature>